<keyword evidence="3" id="KW-1185">Reference proteome</keyword>
<feature type="region of interest" description="Disordered" evidence="1">
    <location>
        <begin position="106"/>
        <end position="140"/>
    </location>
</feature>
<accession>A0ABQ5HQ39</accession>
<feature type="region of interest" description="Disordered" evidence="1">
    <location>
        <begin position="429"/>
        <end position="476"/>
    </location>
</feature>
<reference evidence="2" key="1">
    <citation type="journal article" date="2022" name="Int. J. Mol. Sci.">
        <title>Draft Genome of Tanacetum Coccineum: Genomic Comparison of Closely Related Tanacetum-Family Plants.</title>
        <authorList>
            <person name="Yamashiro T."/>
            <person name="Shiraishi A."/>
            <person name="Nakayama K."/>
            <person name="Satake H."/>
        </authorList>
    </citation>
    <scope>NUCLEOTIDE SEQUENCE</scope>
</reference>
<feature type="compositionally biased region" description="Polar residues" evidence="1">
    <location>
        <begin position="438"/>
        <end position="456"/>
    </location>
</feature>
<gene>
    <name evidence="2" type="ORF">Tco_1071184</name>
</gene>
<proteinExistence type="predicted"/>
<comment type="caution">
    <text evidence="2">The sequence shown here is derived from an EMBL/GenBank/DDBJ whole genome shotgun (WGS) entry which is preliminary data.</text>
</comment>
<protein>
    <submittedName>
        <fullName evidence="2">Uncharacterized protein</fullName>
    </submittedName>
</protein>
<name>A0ABQ5HQ39_9ASTR</name>
<sequence length="476" mass="52450">MLDVKSFKDKLPSGIEQTPQFQRLGRYPVSARAFDDPILFLAGLQSLWEHGQQRPAIFVGGNEMSFRNFINTEEDEDLTFLPKDFSPGFNTGSPSVSINTEPIRTDEEPAVEPVTEPATEPVNERVGTTADSGGSPKGDTFVVHAGSVAARIRDRKCKTTGGSSKPPVKRKLASGSSTSCIVRAKASALKDDTLVLFISDDDEGLEDFMELKDATACHLKISVITPPAWKGFLDNHLDEVPCIEKLRGEAHVMRARKLAREEECEGLRAKCKAAITDFGKNPAVLLLQEKISSLAAEAKEHKVNLNMLMLKSQKWSGYQEIEEVKHDRREVVSKVVPYACMELLHSDELGRLVGKLVSSAITFGRCRAYEQVARMKEPLDLSKVKGYHPSYEKEHTQASNDLATATFSWLNEYVVDASAFMEALLSKKPPTLQKPVPSRTQMHVPSSQLTTPSSAPFSKPMSPPADIVKPTPSPNE</sequence>
<organism evidence="2 3">
    <name type="scientific">Tanacetum coccineum</name>
    <dbReference type="NCBI Taxonomy" id="301880"/>
    <lineage>
        <taxon>Eukaryota</taxon>
        <taxon>Viridiplantae</taxon>
        <taxon>Streptophyta</taxon>
        <taxon>Embryophyta</taxon>
        <taxon>Tracheophyta</taxon>
        <taxon>Spermatophyta</taxon>
        <taxon>Magnoliopsida</taxon>
        <taxon>eudicotyledons</taxon>
        <taxon>Gunneridae</taxon>
        <taxon>Pentapetalae</taxon>
        <taxon>asterids</taxon>
        <taxon>campanulids</taxon>
        <taxon>Asterales</taxon>
        <taxon>Asteraceae</taxon>
        <taxon>Asteroideae</taxon>
        <taxon>Anthemideae</taxon>
        <taxon>Anthemidinae</taxon>
        <taxon>Tanacetum</taxon>
    </lineage>
</organism>
<evidence type="ECO:0000256" key="1">
    <source>
        <dbReference type="SAM" id="MobiDB-lite"/>
    </source>
</evidence>
<dbReference type="Proteomes" id="UP001151760">
    <property type="component" value="Unassembled WGS sequence"/>
</dbReference>
<evidence type="ECO:0000313" key="2">
    <source>
        <dbReference type="EMBL" id="GJT89467.1"/>
    </source>
</evidence>
<feature type="compositionally biased region" description="Low complexity" evidence="1">
    <location>
        <begin position="111"/>
        <end position="121"/>
    </location>
</feature>
<reference evidence="2" key="2">
    <citation type="submission" date="2022-01" db="EMBL/GenBank/DDBJ databases">
        <authorList>
            <person name="Yamashiro T."/>
            <person name="Shiraishi A."/>
            <person name="Satake H."/>
            <person name="Nakayama K."/>
        </authorList>
    </citation>
    <scope>NUCLEOTIDE SEQUENCE</scope>
</reference>
<dbReference type="EMBL" id="BQNB010019827">
    <property type="protein sequence ID" value="GJT89467.1"/>
    <property type="molecule type" value="Genomic_DNA"/>
</dbReference>
<evidence type="ECO:0000313" key="3">
    <source>
        <dbReference type="Proteomes" id="UP001151760"/>
    </source>
</evidence>